<keyword evidence="5" id="KW-0931">ER-Golgi transport</keyword>
<dbReference type="InterPro" id="IPR056173">
    <property type="entry name" value="Sec20_C"/>
</dbReference>
<keyword evidence="7 10" id="KW-0175">Coiled coil</keyword>
<comment type="similarity">
    <text evidence="9">Belongs to the SEC20 family.</text>
</comment>
<accession>A0A9X0CBD6</accession>
<evidence type="ECO:0000313" key="14">
    <source>
        <dbReference type="Proteomes" id="UP001149954"/>
    </source>
</evidence>
<evidence type="ECO:0000256" key="5">
    <source>
        <dbReference type="ARBA" id="ARBA00022892"/>
    </source>
</evidence>
<feature type="domain" description="Sec20 C-terminal" evidence="12">
    <location>
        <begin position="160"/>
        <end position="249"/>
    </location>
</feature>
<sequence length="383" mass="42318">MSPTTALQGRVKELSASLGQIQPLVHRLRDFTSSIGQGDEARLELGSEIHSRLKEAEQELELLRVEIEALETGSDSRRKAPAVNAPKEAEKERVISMAGRLAEDLKRTRGDFRTAQLQAKRNAELAKRKERELLLSRSHSSEKKQPTEKFTQGDLVLNASNDVTSALRRTHQLMQAELSRSQFAQSTLEQSTAAISSLSESYSGLDTLLSSSRSLANSLLRSQKSDTWYLETAFYILLGTIGWLLFRRVFYGPLWWLVWLPLKLTARVAFATLGAAGLSTTAVQSASQSPLGGVSTSVHQMATAAATGAVTASNAAWEQEPSAPIDNNRVIDKIGDMVEQEKQKGIDIDDVTPEERARQAELPRNTKKRMFEAGMEDPVRDEL</sequence>
<evidence type="ECO:0000256" key="6">
    <source>
        <dbReference type="ARBA" id="ARBA00022989"/>
    </source>
</evidence>
<dbReference type="GO" id="GO:0006890">
    <property type="term" value="P:retrograde vesicle-mediated transport, Golgi to endoplasmic reticulum"/>
    <property type="evidence" value="ECO:0007669"/>
    <property type="project" value="InterPro"/>
</dbReference>
<keyword evidence="3" id="KW-0812">Transmembrane</keyword>
<evidence type="ECO:0000256" key="3">
    <source>
        <dbReference type="ARBA" id="ARBA00022692"/>
    </source>
</evidence>
<dbReference type="GO" id="GO:0005789">
    <property type="term" value="C:endoplasmic reticulum membrane"/>
    <property type="evidence" value="ECO:0007669"/>
    <property type="project" value="UniProtKB-SubCell"/>
</dbReference>
<evidence type="ECO:0000256" key="8">
    <source>
        <dbReference type="ARBA" id="ARBA00023136"/>
    </source>
</evidence>
<evidence type="ECO:0000256" key="1">
    <source>
        <dbReference type="ARBA" id="ARBA00004163"/>
    </source>
</evidence>
<feature type="compositionally biased region" description="Basic and acidic residues" evidence="11">
    <location>
        <begin position="128"/>
        <end position="147"/>
    </location>
</feature>
<evidence type="ECO:0000256" key="11">
    <source>
        <dbReference type="SAM" id="MobiDB-lite"/>
    </source>
</evidence>
<feature type="coiled-coil region" evidence="10">
    <location>
        <begin position="46"/>
        <end position="73"/>
    </location>
</feature>
<feature type="compositionally biased region" description="Basic and acidic residues" evidence="11">
    <location>
        <begin position="342"/>
        <end position="361"/>
    </location>
</feature>
<evidence type="ECO:0000256" key="9">
    <source>
        <dbReference type="ARBA" id="ARBA00037934"/>
    </source>
</evidence>
<keyword evidence="14" id="KW-1185">Reference proteome</keyword>
<name>A0A9X0CBD6_9EURO</name>
<dbReference type="AlphaFoldDB" id="A0A9X0CBD6"/>
<proteinExistence type="inferred from homology"/>
<keyword evidence="2" id="KW-0813">Transport</keyword>
<dbReference type="GO" id="GO:0005484">
    <property type="term" value="F:SNAP receptor activity"/>
    <property type="evidence" value="ECO:0007669"/>
    <property type="project" value="InterPro"/>
</dbReference>
<dbReference type="OrthoDB" id="46868at2759"/>
<comment type="caution">
    <text evidence="13">The sequence shown here is derived from an EMBL/GenBank/DDBJ whole genome shotgun (WGS) entry which is preliminary data.</text>
</comment>
<feature type="region of interest" description="Disordered" evidence="11">
    <location>
        <begin position="342"/>
        <end position="383"/>
    </location>
</feature>
<reference evidence="13" key="2">
    <citation type="journal article" date="2023" name="IMA Fungus">
        <title>Comparative genomic study of the Penicillium genus elucidates a diverse pangenome and 15 lateral gene transfer events.</title>
        <authorList>
            <person name="Petersen C."/>
            <person name="Sorensen T."/>
            <person name="Nielsen M.R."/>
            <person name="Sondergaard T.E."/>
            <person name="Sorensen J.L."/>
            <person name="Fitzpatrick D.A."/>
            <person name="Frisvad J.C."/>
            <person name="Nielsen K.L."/>
        </authorList>
    </citation>
    <scope>NUCLEOTIDE SEQUENCE</scope>
    <source>
        <strain evidence="13">IBT 29495</strain>
    </source>
</reference>
<feature type="region of interest" description="Disordered" evidence="11">
    <location>
        <begin position="128"/>
        <end position="153"/>
    </location>
</feature>
<dbReference type="InterPro" id="IPR005606">
    <property type="entry name" value="Sec20"/>
</dbReference>
<gene>
    <name evidence="13" type="ORF">N7463_000949</name>
</gene>
<evidence type="ECO:0000313" key="13">
    <source>
        <dbReference type="EMBL" id="KAJ5520496.1"/>
    </source>
</evidence>
<keyword evidence="4" id="KW-0256">Endoplasmic reticulum</keyword>
<organism evidence="13 14">
    <name type="scientific">Penicillium fimorum</name>
    <dbReference type="NCBI Taxonomy" id="1882269"/>
    <lineage>
        <taxon>Eukaryota</taxon>
        <taxon>Fungi</taxon>
        <taxon>Dikarya</taxon>
        <taxon>Ascomycota</taxon>
        <taxon>Pezizomycotina</taxon>
        <taxon>Eurotiomycetes</taxon>
        <taxon>Eurotiomycetidae</taxon>
        <taxon>Eurotiales</taxon>
        <taxon>Aspergillaceae</taxon>
        <taxon>Penicillium</taxon>
    </lineage>
</organism>
<reference evidence="13" key="1">
    <citation type="submission" date="2022-12" db="EMBL/GenBank/DDBJ databases">
        <authorList>
            <person name="Petersen C."/>
        </authorList>
    </citation>
    <scope>NUCLEOTIDE SEQUENCE</scope>
    <source>
        <strain evidence="13">IBT 29495</strain>
    </source>
</reference>
<dbReference type="EMBL" id="JAPWDS010000001">
    <property type="protein sequence ID" value="KAJ5520496.1"/>
    <property type="molecule type" value="Genomic_DNA"/>
</dbReference>
<protein>
    <recommendedName>
        <fullName evidence="12">Sec20 C-terminal domain-containing protein</fullName>
    </recommendedName>
</protein>
<keyword evidence="8" id="KW-0472">Membrane</keyword>
<evidence type="ECO:0000256" key="10">
    <source>
        <dbReference type="SAM" id="Coils"/>
    </source>
</evidence>
<keyword evidence="6" id="KW-1133">Transmembrane helix</keyword>
<evidence type="ECO:0000256" key="2">
    <source>
        <dbReference type="ARBA" id="ARBA00022448"/>
    </source>
</evidence>
<comment type="subcellular location">
    <subcellularLocation>
        <location evidence="1">Endoplasmic reticulum membrane</location>
        <topology evidence="1">Single-pass type IV membrane protein</topology>
    </subcellularLocation>
</comment>
<dbReference type="Proteomes" id="UP001149954">
    <property type="component" value="Unassembled WGS sequence"/>
</dbReference>
<dbReference type="PANTHER" id="PTHR12825">
    <property type="entry name" value="BNIP1-RELATED"/>
    <property type="match status" value="1"/>
</dbReference>
<evidence type="ECO:0000259" key="12">
    <source>
        <dbReference type="Pfam" id="PF03908"/>
    </source>
</evidence>
<evidence type="ECO:0000256" key="7">
    <source>
        <dbReference type="ARBA" id="ARBA00023054"/>
    </source>
</evidence>
<dbReference type="GO" id="GO:0031201">
    <property type="term" value="C:SNARE complex"/>
    <property type="evidence" value="ECO:0007669"/>
    <property type="project" value="TreeGrafter"/>
</dbReference>
<dbReference type="Pfam" id="PF03908">
    <property type="entry name" value="Sec20"/>
    <property type="match status" value="1"/>
</dbReference>
<dbReference type="PANTHER" id="PTHR12825:SF0">
    <property type="entry name" value="VESICLE TRANSPORT PROTEIN SEC20"/>
    <property type="match status" value="1"/>
</dbReference>
<evidence type="ECO:0000256" key="4">
    <source>
        <dbReference type="ARBA" id="ARBA00022824"/>
    </source>
</evidence>